<gene>
    <name evidence="2" type="ORF">SDC9_159410</name>
</gene>
<reference evidence="2" key="1">
    <citation type="submission" date="2019-08" db="EMBL/GenBank/DDBJ databases">
        <authorList>
            <person name="Kucharzyk K."/>
            <person name="Murdoch R.W."/>
            <person name="Higgins S."/>
            <person name="Loffler F."/>
        </authorList>
    </citation>
    <scope>NUCLEOTIDE SEQUENCE</scope>
</reference>
<accession>A0A645FCK1</accession>
<organism evidence="2">
    <name type="scientific">bioreactor metagenome</name>
    <dbReference type="NCBI Taxonomy" id="1076179"/>
    <lineage>
        <taxon>unclassified sequences</taxon>
        <taxon>metagenomes</taxon>
        <taxon>ecological metagenomes</taxon>
    </lineage>
</organism>
<evidence type="ECO:0008006" key="3">
    <source>
        <dbReference type="Google" id="ProtNLM"/>
    </source>
</evidence>
<feature type="transmembrane region" description="Helical" evidence="1">
    <location>
        <begin position="116"/>
        <end position="138"/>
    </location>
</feature>
<keyword evidence="1" id="KW-0812">Transmembrane</keyword>
<feature type="transmembrane region" description="Helical" evidence="1">
    <location>
        <begin position="172"/>
        <end position="192"/>
    </location>
</feature>
<keyword evidence="1" id="KW-1133">Transmembrane helix</keyword>
<sequence>MKPACKFVSFFLEITHITRFLISLFITGGAFFLIEREVPVLFRLMIAWIIFSCVFLILSWMVIFLRQVDQIKKKAVEDDGSTIFVFFMVIISSFTNIFIVLLLMMSKDQTFMENPFFVPLNVAGILLSWAMMHTIYVFHYAHEYYNGTGIKGERFTGGLDFPSEKNPDYMDFAYFSFVMGSTFQVSDVSIVSKRIRRIALVHGVLSFLFNTFVVALTINIIAGLMK</sequence>
<dbReference type="EMBL" id="VSSQ01058380">
    <property type="protein sequence ID" value="MPN12098.1"/>
    <property type="molecule type" value="Genomic_DNA"/>
</dbReference>
<evidence type="ECO:0000256" key="1">
    <source>
        <dbReference type="SAM" id="Phobius"/>
    </source>
</evidence>
<protein>
    <recommendedName>
        <fullName evidence="3">DUF1345 domain-containing protein</fullName>
    </recommendedName>
</protein>
<evidence type="ECO:0000313" key="2">
    <source>
        <dbReference type="EMBL" id="MPN12098.1"/>
    </source>
</evidence>
<name>A0A645FCK1_9ZZZZ</name>
<feature type="transmembrane region" description="Helical" evidence="1">
    <location>
        <begin position="41"/>
        <end position="63"/>
    </location>
</feature>
<dbReference type="Pfam" id="PF07077">
    <property type="entry name" value="DUF1345"/>
    <property type="match status" value="1"/>
</dbReference>
<comment type="caution">
    <text evidence="2">The sequence shown here is derived from an EMBL/GenBank/DDBJ whole genome shotgun (WGS) entry which is preliminary data.</text>
</comment>
<dbReference type="AlphaFoldDB" id="A0A645FCK1"/>
<proteinExistence type="predicted"/>
<dbReference type="InterPro" id="IPR009781">
    <property type="entry name" value="DUF1345"/>
</dbReference>
<feature type="transmembrane region" description="Helical" evidence="1">
    <location>
        <begin position="16"/>
        <end position="34"/>
    </location>
</feature>
<keyword evidence="1" id="KW-0472">Membrane</keyword>
<feature type="transmembrane region" description="Helical" evidence="1">
    <location>
        <begin position="83"/>
        <end position="104"/>
    </location>
</feature>
<feature type="transmembrane region" description="Helical" evidence="1">
    <location>
        <begin position="204"/>
        <end position="225"/>
    </location>
</feature>